<dbReference type="EMBL" id="WIXJ01000013">
    <property type="protein sequence ID" value="MQY52651.1"/>
    <property type="molecule type" value="Genomic_DNA"/>
</dbReference>
<dbReference type="InterPro" id="IPR003607">
    <property type="entry name" value="HD/PDEase_dom"/>
</dbReference>
<comment type="caution">
    <text evidence="5">The sequence shown here is derived from an EMBL/GenBank/DDBJ whole genome shotgun (WGS) entry which is preliminary data.</text>
</comment>
<name>A0A6L5JZY6_RHOTE</name>
<dbReference type="InterPro" id="IPR036641">
    <property type="entry name" value="HPT_dom_sf"/>
</dbReference>
<feature type="modified residue" description="Phosphohistidine" evidence="2">
    <location>
        <position position="56"/>
    </location>
</feature>
<dbReference type="Gene3D" id="1.20.120.160">
    <property type="entry name" value="HPT domain"/>
    <property type="match status" value="1"/>
</dbReference>
<dbReference type="SMART" id="SM00073">
    <property type="entry name" value="HPT"/>
    <property type="match status" value="1"/>
</dbReference>
<dbReference type="AlphaFoldDB" id="A0A6L5JZY6"/>
<gene>
    <name evidence="5" type="ORF">GHK24_12795</name>
</gene>
<dbReference type="SUPFAM" id="SSF47226">
    <property type="entry name" value="Histidine-containing phosphotransfer domain, HPT domain"/>
    <property type="match status" value="1"/>
</dbReference>
<feature type="domain" description="HD-GYP" evidence="4">
    <location>
        <begin position="173"/>
        <end position="367"/>
    </location>
</feature>
<dbReference type="GO" id="GO:0004672">
    <property type="term" value="F:protein kinase activity"/>
    <property type="evidence" value="ECO:0007669"/>
    <property type="project" value="UniProtKB-ARBA"/>
</dbReference>
<accession>A0A6L5JZY6</accession>
<dbReference type="GO" id="GO:0008081">
    <property type="term" value="F:phosphoric diester hydrolase activity"/>
    <property type="evidence" value="ECO:0007669"/>
    <property type="project" value="UniProtKB-ARBA"/>
</dbReference>
<keyword evidence="2" id="KW-0597">Phosphoprotein</keyword>
<dbReference type="Pfam" id="PF01627">
    <property type="entry name" value="Hpt"/>
    <property type="match status" value="1"/>
</dbReference>
<dbReference type="PROSITE" id="PS51832">
    <property type="entry name" value="HD_GYP"/>
    <property type="match status" value="1"/>
</dbReference>
<dbReference type="PANTHER" id="PTHR43155">
    <property type="entry name" value="CYCLIC DI-GMP PHOSPHODIESTERASE PA4108-RELATED"/>
    <property type="match status" value="1"/>
</dbReference>
<evidence type="ECO:0000256" key="1">
    <source>
        <dbReference type="ARBA" id="ARBA00023012"/>
    </source>
</evidence>
<dbReference type="PROSITE" id="PS50894">
    <property type="entry name" value="HPT"/>
    <property type="match status" value="1"/>
</dbReference>
<dbReference type="CDD" id="cd00077">
    <property type="entry name" value="HDc"/>
    <property type="match status" value="1"/>
</dbReference>
<evidence type="ECO:0000313" key="5">
    <source>
        <dbReference type="EMBL" id="MQY52651.1"/>
    </source>
</evidence>
<dbReference type="Gene3D" id="1.10.3210.10">
    <property type="entry name" value="Hypothetical protein af1432"/>
    <property type="match status" value="1"/>
</dbReference>
<evidence type="ECO:0000259" key="3">
    <source>
        <dbReference type="PROSITE" id="PS50894"/>
    </source>
</evidence>
<dbReference type="Proteomes" id="UP000480275">
    <property type="component" value="Unassembled WGS sequence"/>
</dbReference>
<dbReference type="OrthoDB" id="9816273at2"/>
<dbReference type="SUPFAM" id="SSF109604">
    <property type="entry name" value="HD-domain/PDEase-like"/>
    <property type="match status" value="1"/>
</dbReference>
<dbReference type="PANTHER" id="PTHR43155:SF2">
    <property type="entry name" value="CYCLIC DI-GMP PHOSPHODIESTERASE PA4108"/>
    <property type="match status" value="1"/>
</dbReference>
<proteinExistence type="predicted"/>
<evidence type="ECO:0000259" key="4">
    <source>
        <dbReference type="PROSITE" id="PS51832"/>
    </source>
</evidence>
<evidence type="ECO:0000256" key="2">
    <source>
        <dbReference type="PROSITE-ProRule" id="PRU00110"/>
    </source>
</evidence>
<keyword evidence="1" id="KW-0902">Two-component regulatory system</keyword>
<organism evidence="5 6">
    <name type="scientific">Rhodocyclus tenuis</name>
    <name type="common">Rhodospirillum tenue</name>
    <dbReference type="NCBI Taxonomy" id="1066"/>
    <lineage>
        <taxon>Bacteria</taxon>
        <taxon>Pseudomonadati</taxon>
        <taxon>Pseudomonadota</taxon>
        <taxon>Betaproteobacteria</taxon>
        <taxon>Rhodocyclales</taxon>
        <taxon>Rhodocyclaceae</taxon>
        <taxon>Rhodocyclus</taxon>
    </lineage>
</organism>
<reference evidence="5 6" key="1">
    <citation type="submission" date="2019-10" db="EMBL/GenBank/DDBJ databases">
        <title>Whole-genome sequence of the purple nonsulfur photosynthetic bacterium Rhodocyclus tenuis.</title>
        <authorList>
            <person name="Kyndt J.A."/>
            <person name="Meyer T.E."/>
        </authorList>
    </citation>
    <scope>NUCLEOTIDE SEQUENCE [LARGE SCALE GENOMIC DNA]</scope>
    <source>
        <strain evidence="5 6">DSM 110</strain>
    </source>
</reference>
<evidence type="ECO:0000313" key="6">
    <source>
        <dbReference type="Proteomes" id="UP000480275"/>
    </source>
</evidence>
<dbReference type="GO" id="GO:0000160">
    <property type="term" value="P:phosphorelay signal transduction system"/>
    <property type="evidence" value="ECO:0007669"/>
    <property type="project" value="UniProtKB-KW"/>
</dbReference>
<protein>
    <submittedName>
        <fullName evidence="5">HD domain-containing protein</fullName>
    </submittedName>
</protein>
<sequence>MDLPPLNTAPVADREALLEFVEALDDQAPRIERDVARLKAAPGDREAIADIFRAVHNIKGDAAMCKVDLAVAIAHPIETTLARLRGGEIVFSEVLAEAVLLAVDRLELAAATLANGKSLDPLRLPALVGGLERLAHADASAIDHEAGALIEAVTSFRASATLSNLRGRAAAPEKSVPSPAADDLRFFRELALRFESRSALFKGRTSRLLRLARETNQVAGTLVDPLQLEAAVCLHDVGMMFLPESAWLKVGHLTDGEMRELRAHPDLAHGLLSRMKGWDAAAEIVVQHHEQPDGSGYPRGLVAAAICPGAKLLAIIDAFESIMLKHIHRGRNRSVLRAIAEVNACERQFAPEWIAPFNLVIRRAIET</sequence>
<dbReference type="InterPro" id="IPR037522">
    <property type="entry name" value="HD_GYP_dom"/>
</dbReference>
<dbReference type="Pfam" id="PF13487">
    <property type="entry name" value="HD_5"/>
    <property type="match status" value="1"/>
</dbReference>
<dbReference type="InterPro" id="IPR008207">
    <property type="entry name" value="Sig_transdc_His_kin_Hpt_dom"/>
</dbReference>
<feature type="domain" description="HPt" evidence="3">
    <location>
        <begin position="9"/>
        <end position="116"/>
    </location>
</feature>
<dbReference type="CDD" id="cd00088">
    <property type="entry name" value="HPT"/>
    <property type="match status" value="1"/>
</dbReference>